<dbReference type="InterPro" id="IPR012338">
    <property type="entry name" value="Beta-lactam/transpept-like"/>
</dbReference>
<gene>
    <name evidence="1" type="ORF">P3H78_24760</name>
</gene>
<name>A0ABT6AAU5_9ACTN</name>
<dbReference type="RefSeq" id="WP_276111353.1">
    <property type="nucleotide sequence ID" value="NZ_JARJBB010000015.1"/>
</dbReference>
<keyword evidence="1" id="KW-0378">Hydrolase</keyword>
<sequence>MGLDDPVSRRLPDLPRGDRITLRMLGDSTSGLHDHVTDPAFVEQLYADPFRPWTPPELVGIATAPAPNHPLNP</sequence>
<reference evidence="1 2" key="1">
    <citation type="submission" date="2023-03" db="EMBL/GenBank/DDBJ databases">
        <title>Draft genome sequence of Streptomyces sp. K1PA1 isolated from peat swamp forest in Thailand.</title>
        <authorList>
            <person name="Klaysubun C."/>
            <person name="Duangmal K."/>
        </authorList>
    </citation>
    <scope>NUCLEOTIDE SEQUENCE [LARGE SCALE GENOMIC DNA]</scope>
    <source>
        <strain evidence="1 2">K1PA1</strain>
    </source>
</reference>
<protein>
    <submittedName>
        <fullName evidence="1">Serine hydrolase</fullName>
    </submittedName>
</protein>
<dbReference type="Gene3D" id="3.40.710.10">
    <property type="entry name" value="DD-peptidase/beta-lactamase superfamily"/>
    <property type="match status" value="1"/>
</dbReference>
<dbReference type="Proteomes" id="UP001221150">
    <property type="component" value="Unassembled WGS sequence"/>
</dbReference>
<keyword evidence="2" id="KW-1185">Reference proteome</keyword>
<organism evidence="1 2">
    <name type="scientific">Streptomyces tropicalis</name>
    <dbReference type="NCBI Taxonomy" id="3034234"/>
    <lineage>
        <taxon>Bacteria</taxon>
        <taxon>Bacillati</taxon>
        <taxon>Actinomycetota</taxon>
        <taxon>Actinomycetes</taxon>
        <taxon>Kitasatosporales</taxon>
        <taxon>Streptomycetaceae</taxon>
        <taxon>Streptomyces</taxon>
    </lineage>
</organism>
<proteinExistence type="predicted"/>
<evidence type="ECO:0000313" key="1">
    <source>
        <dbReference type="EMBL" id="MDF3301778.1"/>
    </source>
</evidence>
<dbReference type="EMBL" id="JARJBB010000015">
    <property type="protein sequence ID" value="MDF3301778.1"/>
    <property type="molecule type" value="Genomic_DNA"/>
</dbReference>
<evidence type="ECO:0000313" key="2">
    <source>
        <dbReference type="Proteomes" id="UP001221150"/>
    </source>
</evidence>
<dbReference type="SUPFAM" id="SSF56601">
    <property type="entry name" value="beta-lactamase/transpeptidase-like"/>
    <property type="match status" value="1"/>
</dbReference>
<accession>A0ABT6AAU5</accession>
<comment type="caution">
    <text evidence="1">The sequence shown here is derived from an EMBL/GenBank/DDBJ whole genome shotgun (WGS) entry which is preliminary data.</text>
</comment>
<dbReference type="GO" id="GO:0016787">
    <property type="term" value="F:hydrolase activity"/>
    <property type="evidence" value="ECO:0007669"/>
    <property type="project" value="UniProtKB-KW"/>
</dbReference>